<keyword evidence="2" id="KW-1185">Reference proteome</keyword>
<evidence type="ECO:0000313" key="2">
    <source>
        <dbReference type="Proteomes" id="UP000636709"/>
    </source>
</evidence>
<reference evidence="1" key="1">
    <citation type="submission" date="2020-07" db="EMBL/GenBank/DDBJ databases">
        <title>Genome sequence and genetic diversity analysis of an under-domesticated orphan crop, white fonio (Digitaria exilis).</title>
        <authorList>
            <person name="Bennetzen J.L."/>
            <person name="Chen S."/>
            <person name="Ma X."/>
            <person name="Wang X."/>
            <person name="Yssel A.E.J."/>
            <person name="Chaluvadi S.R."/>
            <person name="Johnson M."/>
            <person name="Gangashetty P."/>
            <person name="Hamidou F."/>
            <person name="Sanogo M.D."/>
            <person name="Zwaenepoel A."/>
            <person name="Wallace J."/>
            <person name="Van De Peer Y."/>
            <person name="Van Deynze A."/>
        </authorList>
    </citation>
    <scope>NUCLEOTIDE SEQUENCE</scope>
    <source>
        <tissue evidence="1">Leaves</tissue>
    </source>
</reference>
<dbReference type="AlphaFoldDB" id="A0A835FCW2"/>
<protein>
    <submittedName>
        <fullName evidence="1">Uncharacterized protein</fullName>
    </submittedName>
</protein>
<name>A0A835FCW2_9POAL</name>
<gene>
    <name evidence="1" type="ORF">HU200_013776</name>
</gene>
<sequence>MGEAGQVGASLFQRHVLWEDDFNTKIREPKQSSEAWIHG</sequence>
<comment type="caution">
    <text evidence="1">The sequence shown here is derived from an EMBL/GenBank/DDBJ whole genome shotgun (WGS) entry which is preliminary data.</text>
</comment>
<organism evidence="1 2">
    <name type="scientific">Digitaria exilis</name>
    <dbReference type="NCBI Taxonomy" id="1010633"/>
    <lineage>
        <taxon>Eukaryota</taxon>
        <taxon>Viridiplantae</taxon>
        <taxon>Streptophyta</taxon>
        <taxon>Embryophyta</taxon>
        <taxon>Tracheophyta</taxon>
        <taxon>Spermatophyta</taxon>
        <taxon>Magnoliopsida</taxon>
        <taxon>Liliopsida</taxon>
        <taxon>Poales</taxon>
        <taxon>Poaceae</taxon>
        <taxon>PACMAD clade</taxon>
        <taxon>Panicoideae</taxon>
        <taxon>Panicodae</taxon>
        <taxon>Paniceae</taxon>
        <taxon>Anthephorinae</taxon>
        <taxon>Digitaria</taxon>
    </lineage>
</organism>
<dbReference type="EMBL" id="JACEFO010001314">
    <property type="protein sequence ID" value="KAF8740724.1"/>
    <property type="molecule type" value="Genomic_DNA"/>
</dbReference>
<proteinExistence type="predicted"/>
<dbReference type="Proteomes" id="UP000636709">
    <property type="component" value="Unassembled WGS sequence"/>
</dbReference>
<accession>A0A835FCW2</accession>
<evidence type="ECO:0000313" key="1">
    <source>
        <dbReference type="EMBL" id="KAF8740724.1"/>
    </source>
</evidence>